<keyword evidence="3" id="KW-0949">S-adenosyl-L-methionine</keyword>
<dbReference type="Proteomes" id="UP000288096">
    <property type="component" value="Unassembled WGS sequence"/>
</dbReference>
<evidence type="ECO:0000256" key="3">
    <source>
        <dbReference type="ARBA" id="ARBA00022691"/>
    </source>
</evidence>
<evidence type="ECO:0000313" key="8">
    <source>
        <dbReference type="EMBL" id="GBC59283.1"/>
    </source>
</evidence>
<dbReference type="InterPro" id="IPR006638">
    <property type="entry name" value="Elp3/MiaA/NifB-like_rSAM"/>
</dbReference>
<keyword evidence="2" id="KW-0004">4Fe-4S</keyword>
<accession>A0A401FQM3</accession>
<reference evidence="9" key="1">
    <citation type="submission" date="2017-11" db="EMBL/GenBank/DDBJ databases">
        <authorList>
            <person name="Watanabe M."/>
            <person name="Kojima H."/>
        </authorList>
    </citation>
    <scope>NUCLEOTIDE SEQUENCE [LARGE SCALE GENOMIC DNA]</scope>
    <source>
        <strain evidence="9">Tokyo 01</strain>
    </source>
</reference>
<evidence type="ECO:0000259" key="7">
    <source>
        <dbReference type="PROSITE" id="PS51918"/>
    </source>
</evidence>
<dbReference type="OrthoDB" id="9782387at2"/>
<dbReference type="PIRSF" id="PIRSF037420">
    <property type="entry name" value="PQQ_syn_pqqE"/>
    <property type="match status" value="1"/>
</dbReference>
<dbReference type="Gene3D" id="3.20.20.70">
    <property type="entry name" value="Aldolase class I"/>
    <property type="match status" value="1"/>
</dbReference>
<evidence type="ECO:0000313" key="9">
    <source>
        <dbReference type="Proteomes" id="UP000288096"/>
    </source>
</evidence>
<evidence type="ECO:0000256" key="5">
    <source>
        <dbReference type="ARBA" id="ARBA00023004"/>
    </source>
</evidence>
<protein>
    <submittedName>
        <fullName evidence="8">Heme b synthase</fullName>
    </submittedName>
</protein>
<evidence type="ECO:0000256" key="1">
    <source>
        <dbReference type="ARBA" id="ARBA00001966"/>
    </source>
</evidence>
<dbReference type="SFLD" id="SFLDF00542">
    <property type="entry name" value="alternative_heme_biosynthesis"/>
    <property type="match status" value="1"/>
</dbReference>
<proteinExistence type="predicted"/>
<comment type="cofactor">
    <cofactor evidence="1">
        <name>[4Fe-4S] cluster</name>
        <dbReference type="ChEBI" id="CHEBI:49883"/>
    </cofactor>
</comment>
<sequence length="375" mass="41100">MTNQTHPHGSSHPHAQGGKAGAQLRLVAWEITRNCNLSCVHCRAAATMGPYSGELDTDACLRVLDQIRETGSPIVILTGGEPLMRPDIFEVARYGTDKGLRMVMAPNGTLITAENARQMADAGIRRISVSLDGATREKHDAFRGVDGAFEGALRGIGLARAAGVEFQINTTITKANLDQMPKIQALAVELGAAAHHIFLLVPTGRGKYIADQAIDAVQYEEALNWFYDQRKKTPMQLKATCAPHYYRILRQRAREDGETVTFQTHGLDAVTRGCLGGTGFCFISHVGVVQPCGFLDLNCGDVTRSSFKEIWEKSEIFLKLRDYDNLTGKCGDCEYKKVCGGCRARAYEATGDYLAEEPLCTYQPVKRRKGTGHES</sequence>
<reference evidence="9" key="2">
    <citation type="submission" date="2019-01" db="EMBL/GenBank/DDBJ databases">
        <title>Genome sequence of Desulfonema ishimotonii strain Tokyo 01.</title>
        <authorList>
            <person name="Fukui M."/>
        </authorList>
    </citation>
    <scope>NUCLEOTIDE SEQUENCE [LARGE SCALE GENOMIC DNA]</scope>
    <source>
        <strain evidence="9">Tokyo 01</strain>
    </source>
</reference>
<dbReference type="GO" id="GO:0003824">
    <property type="term" value="F:catalytic activity"/>
    <property type="evidence" value="ECO:0007669"/>
    <property type="project" value="InterPro"/>
</dbReference>
<dbReference type="PANTHER" id="PTHR11228">
    <property type="entry name" value="RADICAL SAM DOMAIN PROTEIN"/>
    <property type="match status" value="1"/>
</dbReference>
<dbReference type="EMBL" id="BEXT01000001">
    <property type="protein sequence ID" value="GBC59283.1"/>
    <property type="molecule type" value="Genomic_DNA"/>
</dbReference>
<dbReference type="SFLD" id="SFLDG01386">
    <property type="entry name" value="main_SPASM_domain-containing"/>
    <property type="match status" value="1"/>
</dbReference>
<dbReference type="SFLD" id="SFLDS00029">
    <property type="entry name" value="Radical_SAM"/>
    <property type="match status" value="1"/>
</dbReference>
<dbReference type="InterPro" id="IPR023885">
    <property type="entry name" value="4Fe4S-binding_SPASM_dom"/>
</dbReference>
<dbReference type="CDD" id="cd21123">
    <property type="entry name" value="SPASM_MftC-like"/>
    <property type="match status" value="1"/>
</dbReference>
<gene>
    <name evidence="8" type="ORF">DENIS_0219</name>
</gene>
<dbReference type="GO" id="GO:0046872">
    <property type="term" value="F:metal ion binding"/>
    <property type="evidence" value="ECO:0007669"/>
    <property type="project" value="UniProtKB-KW"/>
</dbReference>
<evidence type="ECO:0000256" key="2">
    <source>
        <dbReference type="ARBA" id="ARBA00022485"/>
    </source>
</evidence>
<dbReference type="InterPro" id="IPR058240">
    <property type="entry name" value="rSAM_sf"/>
</dbReference>
<dbReference type="InterPro" id="IPR030896">
    <property type="entry name" value="rSAM_AhbD_hemeb"/>
</dbReference>
<dbReference type="NCBIfam" id="TIGR04085">
    <property type="entry name" value="rSAM_more_4Fe4S"/>
    <property type="match status" value="1"/>
</dbReference>
<name>A0A401FQM3_9BACT</name>
<dbReference type="AlphaFoldDB" id="A0A401FQM3"/>
<dbReference type="SMART" id="SM00729">
    <property type="entry name" value="Elp3"/>
    <property type="match status" value="1"/>
</dbReference>
<dbReference type="RefSeq" id="WP_124326805.1">
    <property type="nucleotide sequence ID" value="NZ_BEXT01000001.1"/>
</dbReference>
<dbReference type="SFLD" id="SFLDG01385">
    <property type="entry name" value="heme_carboxy_lyase_like"/>
    <property type="match status" value="1"/>
</dbReference>
<dbReference type="InterPro" id="IPR034480">
    <property type="entry name" value="Heme_synthase-like"/>
</dbReference>
<keyword evidence="6" id="KW-0411">Iron-sulfur</keyword>
<dbReference type="NCBIfam" id="TIGR04545">
    <property type="entry name" value="rSAM_ahbD_hemeb"/>
    <property type="match status" value="1"/>
</dbReference>
<keyword evidence="9" id="KW-1185">Reference proteome</keyword>
<evidence type="ECO:0000256" key="4">
    <source>
        <dbReference type="ARBA" id="ARBA00022723"/>
    </source>
</evidence>
<keyword evidence="4" id="KW-0479">Metal-binding</keyword>
<dbReference type="PROSITE" id="PS51918">
    <property type="entry name" value="RADICAL_SAM"/>
    <property type="match status" value="1"/>
</dbReference>
<keyword evidence="5" id="KW-0408">Iron</keyword>
<dbReference type="CDD" id="cd01335">
    <property type="entry name" value="Radical_SAM"/>
    <property type="match status" value="1"/>
</dbReference>
<dbReference type="SUPFAM" id="SSF102114">
    <property type="entry name" value="Radical SAM enzymes"/>
    <property type="match status" value="1"/>
</dbReference>
<dbReference type="PANTHER" id="PTHR11228:SF34">
    <property type="entry name" value="TUNGSTEN-CONTAINING ALDEHYDE FERREDOXIN OXIDOREDUCTASE COFACTOR MODIFYING PROTEIN"/>
    <property type="match status" value="1"/>
</dbReference>
<comment type="caution">
    <text evidence="8">The sequence shown here is derived from an EMBL/GenBank/DDBJ whole genome shotgun (WGS) entry which is preliminary data.</text>
</comment>
<dbReference type="InterPro" id="IPR013785">
    <property type="entry name" value="Aldolase_TIM"/>
</dbReference>
<dbReference type="InterPro" id="IPR017200">
    <property type="entry name" value="PqqE-like"/>
</dbReference>
<dbReference type="GO" id="GO:0051539">
    <property type="term" value="F:4 iron, 4 sulfur cluster binding"/>
    <property type="evidence" value="ECO:0007669"/>
    <property type="project" value="UniProtKB-KW"/>
</dbReference>
<feature type="domain" description="Radical SAM core" evidence="7">
    <location>
        <begin position="16"/>
        <end position="244"/>
    </location>
</feature>
<dbReference type="InterPro" id="IPR007197">
    <property type="entry name" value="rSAM"/>
</dbReference>
<dbReference type="Pfam" id="PF13186">
    <property type="entry name" value="SPASM"/>
    <property type="match status" value="1"/>
</dbReference>
<dbReference type="SFLD" id="SFLDG01067">
    <property type="entry name" value="SPASM/twitch_domain_containing"/>
    <property type="match status" value="1"/>
</dbReference>
<organism evidence="8 9">
    <name type="scientific">Desulfonema ishimotonii</name>
    <dbReference type="NCBI Taxonomy" id="45657"/>
    <lineage>
        <taxon>Bacteria</taxon>
        <taxon>Pseudomonadati</taxon>
        <taxon>Thermodesulfobacteriota</taxon>
        <taxon>Desulfobacteria</taxon>
        <taxon>Desulfobacterales</taxon>
        <taxon>Desulfococcaceae</taxon>
        <taxon>Desulfonema</taxon>
    </lineage>
</organism>
<dbReference type="InterPro" id="IPR050377">
    <property type="entry name" value="Radical_SAM_PqqE_MftC-like"/>
</dbReference>
<evidence type="ECO:0000256" key="6">
    <source>
        <dbReference type="ARBA" id="ARBA00023014"/>
    </source>
</evidence>
<dbReference type="Pfam" id="PF04055">
    <property type="entry name" value="Radical_SAM"/>
    <property type="match status" value="1"/>
</dbReference>